<proteinExistence type="predicted"/>
<feature type="transmembrane region" description="Helical" evidence="1">
    <location>
        <begin position="34"/>
        <end position="57"/>
    </location>
</feature>
<keyword evidence="1" id="KW-0812">Transmembrane</keyword>
<sequence length="167" mass="19816">MSIANSPQFIQNIFDLAGFEFVFEVLELKTEAPYIYTVIRFFLIPCIFVFFGDLILIQLMRFWSQYIFTEQFAVSCFRALRTAIWSDGSIDVSKIQHCKFDDYNFKEYLETEIYTVITVLFNNHFFRFNDEIIKAKIKQICSLFDSKAANKHFIFYIFDLILSSIVC</sequence>
<evidence type="ECO:0000256" key="1">
    <source>
        <dbReference type="SAM" id="Phobius"/>
    </source>
</evidence>
<accession>A0A0W4ZSV6</accession>
<keyword evidence="3" id="KW-1185">Reference proteome</keyword>
<dbReference type="GeneID" id="28934930"/>
<dbReference type="VEuPathDB" id="FungiDB:T552_00107"/>
<comment type="caution">
    <text evidence="2">The sequence shown here is derived from an EMBL/GenBank/DDBJ whole genome shotgun (WGS) entry which is preliminary data.</text>
</comment>
<dbReference type="EMBL" id="LFVZ01000001">
    <property type="protein sequence ID" value="KTW31465.1"/>
    <property type="molecule type" value="Genomic_DNA"/>
</dbReference>
<gene>
    <name evidence="2" type="ORF">T552_00107</name>
</gene>
<dbReference type="RefSeq" id="XP_018227581.1">
    <property type="nucleotide sequence ID" value="XM_018368728.1"/>
</dbReference>
<reference evidence="3" key="1">
    <citation type="journal article" date="2016" name="Nat. Commun.">
        <title>Genome analysis of three Pneumocystis species reveals adaptation mechanisms to life exclusively in mammalian hosts.</title>
        <authorList>
            <person name="Ma L."/>
            <person name="Chen Z."/>
            <person name="Huang D.W."/>
            <person name="Kutty G."/>
            <person name="Ishihara M."/>
            <person name="Wang H."/>
            <person name="Abouelleil A."/>
            <person name="Bishop L."/>
            <person name="Davey E."/>
            <person name="Deng R."/>
            <person name="Deng X."/>
            <person name="Fan L."/>
            <person name="Fantoni G."/>
            <person name="Fitzgerald M."/>
            <person name="Gogineni E."/>
            <person name="Goldberg J.M."/>
            <person name="Handley G."/>
            <person name="Hu X."/>
            <person name="Huber C."/>
            <person name="Jiao X."/>
            <person name="Jones K."/>
            <person name="Levin J.Z."/>
            <person name="Liu Y."/>
            <person name="Macdonald P."/>
            <person name="Melnikov A."/>
            <person name="Raley C."/>
            <person name="Sassi M."/>
            <person name="Sherman B.T."/>
            <person name="Song X."/>
            <person name="Sykes S."/>
            <person name="Tran B."/>
            <person name="Walsh L."/>
            <person name="Xia Y."/>
            <person name="Yang J."/>
            <person name="Young S."/>
            <person name="Zeng Q."/>
            <person name="Zheng X."/>
            <person name="Stephens R."/>
            <person name="Nusbaum C."/>
            <person name="Birren B.W."/>
            <person name="Azadi P."/>
            <person name="Lempicki R.A."/>
            <person name="Cuomo C.A."/>
            <person name="Kovacs J.A."/>
        </authorList>
    </citation>
    <scope>NUCLEOTIDE SEQUENCE [LARGE SCALE GENOMIC DNA]</scope>
    <source>
        <strain evidence="3">B80</strain>
    </source>
</reference>
<protein>
    <submittedName>
        <fullName evidence="2">Uncharacterized protein</fullName>
    </submittedName>
</protein>
<evidence type="ECO:0000313" key="2">
    <source>
        <dbReference type="EMBL" id="KTW31465.1"/>
    </source>
</evidence>
<keyword evidence="1" id="KW-0472">Membrane</keyword>
<dbReference type="Proteomes" id="UP000054454">
    <property type="component" value="Unassembled WGS sequence"/>
</dbReference>
<evidence type="ECO:0000313" key="3">
    <source>
        <dbReference type="Proteomes" id="UP000054454"/>
    </source>
</evidence>
<dbReference type="AlphaFoldDB" id="A0A0W4ZSV6"/>
<name>A0A0W4ZSV6_PNEC8</name>
<organism evidence="2 3">
    <name type="scientific">Pneumocystis carinii (strain B80)</name>
    <name type="common">Rat pneumocystis pneumonia agent</name>
    <name type="synonym">Pneumocystis carinii f. sp. carinii</name>
    <dbReference type="NCBI Taxonomy" id="1408658"/>
    <lineage>
        <taxon>Eukaryota</taxon>
        <taxon>Fungi</taxon>
        <taxon>Dikarya</taxon>
        <taxon>Ascomycota</taxon>
        <taxon>Taphrinomycotina</taxon>
        <taxon>Pneumocystomycetes</taxon>
        <taxon>Pneumocystaceae</taxon>
        <taxon>Pneumocystis</taxon>
    </lineage>
</organism>
<keyword evidence="1" id="KW-1133">Transmembrane helix</keyword>